<organism evidence="2 3">
    <name type="scientific">Coemansia asiatica</name>
    <dbReference type="NCBI Taxonomy" id="1052880"/>
    <lineage>
        <taxon>Eukaryota</taxon>
        <taxon>Fungi</taxon>
        <taxon>Fungi incertae sedis</taxon>
        <taxon>Zoopagomycota</taxon>
        <taxon>Kickxellomycotina</taxon>
        <taxon>Kickxellomycetes</taxon>
        <taxon>Kickxellales</taxon>
        <taxon>Kickxellaceae</taxon>
        <taxon>Coemansia</taxon>
    </lineage>
</organism>
<feature type="compositionally biased region" description="Low complexity" evidence="1">
    <location>
        <begin position="150"/>
        <end position="171"/>
    </location>
</feature>
<feature type="region of interest" description="Disordered" evidence="1">
    <location>
        <begin position="711"/>
        <end position="767"/>
    </location>
</feature>
<feature type="compositionally biased region" description="Low complexity" evidence="1">
    <location>
        <begin position="74"/>
        <end position="84"/>
    </location>
</feature>
<sequence length="1200" mass="128200">MAGGKSSSAKGAAKKRSSRKGKAGGTGLLLDMLPALATEDVQAMQENTDAAAAPLSAVTDKSATTSLAAEPRGSSSIPTASSSSAKQAQMVFTVGTFDEYDGEEDAGSDSSGDRRSNALRSRMKSLQRSPKPSSANNPEATAAREKAAAEKTAAAAAAVARSSLHAGSSDSHSSDESSASDDHASNQTSLKSRDSRKQPALASPKSKMQARQPLFIMGSHSEMSDMDYADAYDNVKAQGSPGRNWVGNDRGADAVHAQLRTSGDSRSRNLPPNAKPGLRSANADAASDNYALNNSHREAENVSRDTGRRSRGVNGTDHKRPSDNELCESRSPAVLHACKAMTSLHLAQQQPPSPSHKYEEESTDAVYPDVLSSSAMLRERVTSAPSIQGVTGDEYLENEPAFDAHTTSDERAVSEGLQRGGRGKAPLARESQVRLRKKSSARKAHVKKAVSTAALRTRVRYGGTHRREAHPTKSNLYAGTAAASENDGSHVDGSYVDFSGDSGSEGDYASHRGEIVQNAARAAQHANISALDQPRASPHSSTATLGGQCHDAEDTATTASMDSTRQVQTDTMAQRAAGPSNVHTNVNANANANANTNANAGASANYNPATTAAAAATTTAVEERLAEGPASSADRKSEHRTRETAYATTTDTQAQGAGSRNMHPRGLSQPQTSPHMYHRQQQQQNSEHIQFADAPHDGASVQIHDENPDVDRFQNSRQYGPESQFADTHGQLNGGRDTYMHYQQQHQQQQHQQQQSGPRQGGDNRRLSEEHPMAATGYGAPAHMSISTNRNMESLRQQSIMEREEEVLELASAQLTGVPRRSNRPSSMVPHIFLNANTPAYAQQLRKTERVYAHARSMAHPLLESISRCVALREQRLAMGVPRAHPRPWVSRRTLAEPSEVDLQAEWWESLMPPPPSQPAPTKDQRASSGRSQLAELPHWVLAPDEAKCAVYGPDLTTPALGSGFHEAMDPSCEHVRELRARAKELRLIRQQAMSANRSQTVSSLRSPAPQTSSSTALLETWRGRRVPGLLSVEMYTGAARPLELSNMQVQRQNSEPLVSSSPDSIKLGRANQLAAPYRRYGTVYGCTTLNPTTSRSGAANGIQAMAGGSGIIGLSSNLPSSAGMAMRGQDGGLPTRSSIAGGMWDNDPRRSSYFDRLSIDESRPQVLSSSNAQTTPGGFLRRVISGLAGGTAAAFGASQ</sequence>
<comment type="caution">
    <text evidence="2">The sequence shown here is derived from an EMBL/GenBank/DDBJ whole genome shotgun (WGS) entry which is preliminary data.</text>
</comment>
<feature type="compositionally biased region" description="Basic and acidic residues" evidence="1">
    <location>
        <begin position="295"/>
        <end position="308"/>
    </location>
</feature>
<feature type="compositionally biased region" description="Acidic residues" evidence="1">
    <location>
        <begin position="98"/>
        <end position="107"/>
    </location>
</feature>
<feature type="compositionally biased region" description="Polar residues" evidence="1">
    <location>
        <begin position="668"/>
        <end position="688"/>
    </location>
</feature>
<feature type="region of interest" description="Disordered" evidence="1">
    <location>
        <begin position="525"/>
        <end position="587"/>
    </location>
</feature>
<feature type="region of interest" description="Disordered" evidence="1">
    <location>
        <begin position="234"/>
        <end position="328"/>
    </location>
</feature>
<evidence type="ECO:0000256" key="1">
    <source>
        <dbReference type="SAM" id="MobiDB-lite"/>
    </source>
</evidence>
<feature type="region of interest" description="Disordered" evidence="1">
    <location>
        <begin position="994"/>
        <end position="1015"/>
    </location>
</feature>
<feature type="compositionally biased region" description="Low complexity" evidence="1">
    <location>
        <begin position="644"/>
        <end position="658"/>
    </location>
</feature>
<accession>A0A9W7XJ91</accession>
<feature type="region of interest" description="Disordered" evidence="1">
    <location>
        <begin position="52"/>
        <end position="218"/>
    </location>
</feature>
<feature type="compositionally biased region" description="Polar residues" evidence="1">
    <location>
        <begin position="124"/>
        <end position="139"/>
    </location>
</feature>
<feature type="compositionally biased region" description="Basic and acidic residues" evidence="1">
    <location>
        <begin position="633"/>
        <end position="643"/>
    </location>
</feature>
<protein>
    <submittedName>
        <fullName evidence="2">Uncharacterized protein</fullName>
    </submittedName>
</protein>
<feature type="region of interest" description="Disordered" evidence="1">
    <location>
        <begin position="482"/>
        <end position="509"/>
    </location>
</feature>
<dbReference type="EMBL" id="JANBOH010000174">
    <property type="protein sequence ID" value="KAJ1644334.1"/>
    <property type="molecule type" value="Genomic_DNA"/>
</dbReference>
<feature type="compositionally biased region" description="Basic residues" evidence="1">
    <location>
        <begin position="12"/>
        <end position="22"/>
    </location>
</feature>
<feature type="compositionally biased region" description="Low complexity" evidence="1">
    <location>
        <begin position="1"/>
        <end position="11"/>
    </location>
</feature>
<feature type="region of interest" description="Disordered" evidence="1">
    <location>
        <begin position="1"/>
        <end position="28"/>
    </location>
</feature>
<feature type="compositionally biased region" description="Polar residues" evidence="1">
    <location>
        <begin position="555"/>
        <end position="572"/>
    </location>
</feature>
<keyword evidence="3" id="KW-1185">Reference proteome</keyword>
<feature type="compositionally biased region" description="Low complexity" evidence="1">
    <location>
        <begin position="280"/>
        <end position="294"/>
    </location>
</feature>
<dbReference type="AlphaFoldDB" id="A0A9W7XJ91"/>
<feature type="compositionally biased region" description="Low complexity" evidence="1">
    <location>
        <begin position="743"/>
        <end position="755"/>
    </location>
</feature>
<dbReference type="Proteomes" id="UP001145021">
    <property type="component" value="Unassembled WGS sequence"/>
</dbReference>
<gene>
    <name evidence="2" type="ORF">LPJ64_003975</name>
</gene>
<name>A0A9W7XJ91_9FUNG</name>
<evidence type="ECO:0000313" key="2">
    <source>
        <dbReference type="EMBL" id="KAJ1644334.1"/>
    </source>
</evidence>
<feature type="region of interest" description="Disordered" evidence="1">
    <location>
        <begin position="615"/>
        <end position="688"/>
    </location>
</feature>
<reference evidence="2" key="1">
    <citation type="submission" date="2022-07" db="EMBL/GenBank/DDBJ databases">
        <title>Phylogenomic reconstructions and comparative analyses of Kickxellomycotina fungi.</title>
        <authorList>
            <person name="Reynolds N.K."/>
            <person name="Stajich J.E."/>
            <person name="Barry K."/>
            <person name="Grigoriev I.V."/>
            <person name="Crous P."/>
            <person name="Smith M.E."/>
        </authorList>
    </citation>
    <scope>NUCLEOTIDE SEQUENCE</scope>
    <source>
        <strain evidence="2">NBRC 105413</strain>
    </source>
</reference>
<feature type="compositionally biased region" description="Basic and acidic residues" evidence="1">
    <location>
        <begin position="172"/>
        <end position="184"/>
    </location>
</feature>
<feature type="compositionally biased region" description="Polar residues" evidence="1">
    <location>
        <begin position="259"/>
        <end position="270"/>
    </location>
</feature>
<feature type="region of interest" description="Disordered" evidence="1">
    <location>
        <begin position="910"/>
        <end position="932"/>
    </location>
</feature>
<proteinExistence type="predicted"/>
<evidence type="ECO:0000313" key="3">
    <source>
        <dbReference type="Proteomes" id="UP001145021"/>
    </source>
</evidence>